<dbReference type="Pfam" id="PF17765">
    <property type="entry name" value="MLTR_LBD"/>
    <property type="match status" value="1"/>
</dbReference>
<dbReference type="Proteomes" id="UP000494115">
    <property type="component" value="Unassembled WGS sequence"/>
</dbReference>
<dbReference type="InterPro" id="IPR001387">
    <property type="entry name" value="Cro/C1-type_HTH"/>
</dbReference>
<name>A0A6S7AUK9_9BURK</name>
<dbReference type="SMART" id="SM00530">
    <property type="entry name" value="HTH_XRE"/>
    <property type="match status" value="1"/>
</dbReference>
<dbReference type="GO" id="GO:0003677">
    <property type="term" value="F:DNA binding"/>
    <property type="evidence" value="ECO:0007669"/>
    <property type="project" value="InterPro"/>
</dbReference>
<evidence type="ECO:0000313" key="2">
    <source>
        <dbReference type="EMBL" id="CAB3776108.1"/>
    </source>
</evidence>
<dbReference type="Pfam" id="PF13560">
    <property type="entry name" value="HTH_31"/>
    <property type="match status" value="1"/>
</dbReference>
<dbReference type="Gene3D" id="1.10.260.40">
    <property type="entry name" value="lambda repressor-like DNA-binding domains"/>
    <property type="match status" value="1"/>
</dbReference>
<dbReference type="EMBL" id="CADIKM010000001">
    <property type="protein sequence ID" value="CAB3776108.1"/>
    <property type="molecule type" value="Genomic_DNA"/>
</dbReference>
<dbReference type="CDD" id="cd00093">
    <property type="entry name" value="HTH_XRE"/>
    <property type="match status" value="1"/>
</dbReference>
<organism evidence="2 3">
    <name type="scientific">Pararobbsia alpina</name>
    <dbReference type="NCBI Taxonomy" id="621374"/>
    <lineage>
        <taxon>Bacteria</taxon>
        <taxon>Pseudomonadati</taxon>
        <taxon>Pseudomonadota</taxon>
        <taxon>Betaproteobacteria</taxon>
        <taxon>Burkholderiales</taxon>
        <taxon>Burkholderiaceae</taxon>
        <taxon>Pararobbsia</taxon>
    </lineage>
</organism>
<feature type="domain" description="HTH cro/C1-type" evidence="1">
    <location>
        <begin position="29"/>
        <end position="101"/>
    </location>
</feature>
<reference evidence="2 3" key="1">
    <citation type="submission" date="2020-04" db="EMBL/GenBank/DDBJ databases">
        <authorList>
            <person name="De Canck E."/>
        </authorList>
    </citation>
    <scope>NUCLEOTIDE SEQUENCE [LARGE SCALE GENOMIC DNA]</scope>
    <source>
        <strain evidence="2 3">LMG 28138</strain>
    </source>
</reference>
<dbReference type="InterPro" id="IPR041413">
    <property type="entry name" value="MLTR_LBD"/>
</dbReference>
<dbReference type="SUPFAM" id="SSF47413">
    <property type="entry name" value="lambda repressor-like DNA-binding domains"/>
    <property type="match status" value="1"/>
</dbReference>
<dbReference type="InterPro" id="IPR010982">
    <property type="entry name" value="Lambda_DNA-bd_dom_sf"/>
</dbReference>
<accession>A0A6S7AUK9</accession>
<sequence length="280" mass="31117">MPTPTSFPAPRGAQEADILRSPARELGDFIRAHRERLTPDAAGLPAGNRRRTPGLRREEVAQLCGVSPTWYTWIEQGRPVSASPDALARIAVALRLTRAERAYLFELAALRDPAEPAPGTSDAPAALLASIALLDAPAYVLDRQWTALAWNGHASDLFVGWLAPDDDHNLLRYMFTSEAARRLVVGWETRARRLVAEFRADSSRHLTDQPTRALIENLLKASDAFALFWRSQDVGEREGGLREFDHPVRGHLRFDQITLTPALREDLKLVALIPRTVPEG</sequence>
<dbReference type="Gene3D" id="3.30.450.180">
    <property type="match status" value="1"/>
</dbReference>
<evidence type="ECO:0000313" key="3">
    <source>
        <dbReference type="Proteomes" id="UP000494115"/>
    </source>
</evidence>
<dbReference type="PANTHER" id="PTHR35010:SF2">
    <property type="entry name" value="BLL4672 PROTEIN"/>
    <property type="match status" value="1"/>
</dbReference>
<evidence type="ECO:0000259" key="1">
    <source>
        <dbReference type="SMART" id="SM00530"/>
    </source>
</evidence>
<proteinExistence type="predicted"/>
<dbReference type="PANTHER" id="PTHR35010">
    <property type="entry name" value="BLL4672 PROTEIN-RELATED"/>
    <property type="match status" value="1"/>
</dbReference>
<keyword evidence="3" id="KW-1185">Reference proteome</keyword>
<dbReference type="AlphaFoldDB" id="A0A6S7AUK9"/>
<protein>
    <recommendedName>
        <fullName evidence="1">HTH cro/C1-type domain-containing protein</fullName>
    </recommendedName>
</protein>
<gene>
    <name evidence="2" type="ORF">LMG28138_00083</name>
</gene>